<reference evidence="2 3" key="1">
    <citation type="journal article" date="2004" name="Proc. Natl. Acad. Sci. U.S.A.">
        <title>The complete genomic sequence of Nocardia farcinica IFM 10152.</title>
        <authorList>
            <person name="Ishikawa J."/>
            <person name="Yamashita A."/>
            <person name="Mikami Y."/>
            <person name="Hoshino Y."/>
            <person name="Kurita H."/>
            <person name="Hotta K."/>
            <person name="Shiba T."/>
            <person name="Hattori M."/>
        </authorList>
    </citation>
    <scope>NUCLEOTIDE SEQUENCE [LARGE SCALE GENOMIC DNA]</scope>
    <source>
        <strain evidence="2 3">IFM 10152</strain>
    </source>
</reference>
<dbReference type="AlphaFoldDB" id="Q5YUE7"/>
<dbReference type="InterPro" id="IPR037401">
    <property type="entry name" value="SnoaL-like"/>
</dbReference>
<dbReference type="Pfam" id="PF13577">
    <property type="entry name" value="SnoaL_4"/>
    <property type="match status" value="1"/>
</dbReference>
<proteinExistence type="predicted"/>
<dbReference type="KEGG" id="nfa:NFA_33470"/>
<dbReference type="HOGENOM" id="CLU_128158_0_0_11"/>
<sequence length="178" mass="19443">MTALPKEPMTDRSADIDALARRVEAMEDRWQILELLSAYGPAVDSGSADVAADLWLDDGVYDVDSGMLRGRAGLRAMIEGDMHQGFIRNGSAHLMGIPHIVLDGDRAIVTGHSQLVLKVSDGPEFAVARITANRWELVKIDGRWRVERRIARLLDGRAEARALLAALGTVESGTVDDR</sequence>
<dbReference type="InterPro" id="IPR032710">
    <property type="entry name" value="NTF2-like_dom_sf"/>
</dbReference>
<name>Q5YUE7_NOCFA</name>
<gene>
    <name evidence="2" type="ordered locus">NFA_33470</name>
</gene>
<keyword evidence="3" id="KW-1185">Reference proteome</keyword>
<dbReference type="EMBL" id="AP006618">
    <property type="protein sequence ID" value="BAD58194.1"/>
    <property type="molecule type" value="Genomic_DNA"/>
</dbReference>
<dbReference type="STRING" id="247156.NFA_33470"/>
<feature type="domain" description="SnoaL-like" evidence="1">
    <location>
        <begin position="25"/>
        <end position="149"/>
    </location>
</feature>
<organism evidence="2 3">
    <name type="scientific">Nocardia farcinica (strain IFM 10152)</name>
    <dbReference type="NCBI Taxonomy" id="247156"/>
    <lineage>
        <taxon>Bacteria</taxon>
        <taxon>Bacillati</taxon>
        <taxon>Actinomycetota</taxon>
        <taxon>Actinomycetes</taxon>
        <taxon>Mycobacteriales</taxon>
        <taxon>Nocardiaceae</taxon>
        <taxon>Nocardia</taxon>
    </lineage>
</organism>
<evidence type="ECO:0000259" key="1">
    <source>
        <dbReference type="Pfam" id="PF13577"/>
    </source>
</evidence>
<accession>Q5YUE7</accession>
<dbReference type="eggNOG" id="COG4319">
    <property type="taxonomic scope" value="Bacteria"/>
</dbReference>
<dbReference type="Gene3D" id="3.10.450.50">
    <property type="match status" value="1"/>
</dbReference>
<protein>
    <recommendedName>
        <fullName evidence="1">SnoaL-like domain-containing protein</fullName>
    </recommendedName>
</protein>
<dbReference type="SUPFAM" id="SSF54427">
    <property type="entry name" value="NTF2-like"/>
    <property type="match status" value="1"/>
</dbReference>
<evidence type="ECO:0000313" key="3">
    <source>
        <dbReference type="Proteomes" id="UP000006820"/>
    </source>
</evidence>
<evidence type="ECO:0000313" key="2">
    <source>
        <dbReference type="EMBL" id="BAD58194.1"/>
    </source>
</evidence>
<dbReference type="Proteomes" id="UP000006820">
    <property type="component" value="Chromosome"/>
</dbReference>